<keyword evidence="1" id="KW-0472">Membrane</keyword>
<sequence>MAEQSLSQATFYQYRLLKKINLSRTMLSFYLLLPCAAVASEMLLLSWDSFFFFLLAFMLVLWIHFVIGRSVLHLSGSHYTKKWRFSLQTPWVGYMPEQYVNRQRFRQVQWHTLWIGTALLGVMAFWSPVSFTVSIFFWHLWLIAPRYFFLLRFAGQPQDGMLRFGSQDVSYYSQ</sequence>
<comment type="caution">
    <text evidence="2">The sequence shown here is derived from an EMBL/GenBank/DDBJ whole genome shotgun (WGS) entry which is preliminary data.</text>
</comment>
<dbReference type="EMBL" id="JABBPN010000040">
    <property type="protein sequence ID" value="NMO98275.1"/>
    <property type="molecule type" value="Genomic_DNA"/>
</dbReference>
<proteinExistence type="predicted"/>
<name>A0A848MC38_PAELE</name>
<organism evidence="2 3">
    <name type="scientific">Paenibacillus lemnae</name>
    <dbReference type="NCBI Taxonomy" id="1330551"/>
    <lineage>
        <taxon>Bacteria</taxon>
        <taxon>Bacillati</taxon>
        <taxon>Bacillota</taxon>
        <taxon>Bacilli</taxon>
        <taxon>Bacillales</taxon>
        <taxon>Paenibacillaceae</taxon>
        <taxon>Paenibacillus</taxon>
    </lineage>
</organism>
<evidence type="ECO:0000313" key="2">
    <source>
        <dbReference type="EMBL" id="NMO98275.1"/>
    </source>
</evidence>
<gene>
    <name evidence="2" type="ORF">HII30_21260</name>
</gene>
<dbReference type="RefSeq" id="WP_169507046.1">
    <property type="nucleotide sequence ID" value="NZ_JABBPN010000040.1"/>
</dbReference>
<dbReference type="Proteomes" id="UP000565468">
    <property type="component" value="Unassembled WGS sequence"/>
</dbReference>
<reference evidence="2 3" key="1">
    <citation type="submission" date="2020-04" db="EMBL/GenBank/DDBJ databases">
        <title>Paenibacillus algicola sp. nov., a novel marine bacterium producing alginate lyase.</title>
        <authorList>
            <person name="Huang H."/>
        </authorList>
    </citation>
    <scope>NUCLEOTIDE SEQUENCE [LARGE SCALE GENOMIC DNA]</scope>
    <source>
        <strain evidence="2 3">L7-75</strain>
    </source>
</reference>
<dbReference type="AlphaFoldDB" id="A0A848MC38"/>
<keyword evidence="3" id="KW-1185">Reference proteome</keyword>
<feature type="transmembrane region" description="Helical" evidence="1">
    <location>
        <begin position="50"/>
        <end position="72"/>
    </location>
</feature>
<protein>
    <submittedName>
        <fullName evidence="2">Uncharacterized protein</fullName>
    </submittedName>
</protein>
<feature type="transmembrane region" description="Helical" evidence="1">
    <location>
        <begin position="25"/>
        <end position="44"/>
    </location>
</feature>
<accession>A0A848MC38</accession>
<keyword evidence="1" id="KW-0812">Transmembrane</keyword>
<evidence type="ECO:0000256" key="1">
    <source>
        <dbReference type="SAM" id="Phobius"/>
    </source>
</evidence>
<evidence type="ECO:0000313" key="3">
    <source>
        <dbReference type="Proteomes" id="UP000565468"/>
    </source>
</evidence>
<feature type="transmembrane region" description="Helical" evidence="1">
    <location>
        <begin position="112"/>
        <end position="129"/>
    </location>
</feature>
<keyword evidence="1" id="KW-1133">Transmembrane helix</keyword>